<feature type="transmembrane region" description="Helical" evidence="2">
    <location>
        <begin position="72"/>
        <end position="93"/>
    </location>
</feature>
<keyword evidence="2" id="KW-1133">Transmembrane helix</keyword>
<dbReference type="GO" id="GO:0042910">
    <property type="term" value="F:xenobiotic transmembrane transporter activity"/>
    <property type="evidence" value="ECO:0007669"/>
    <property type="project" value="InterPro"/>
</dbReference>
<feature type="transmembrane region" description="Helical" evidence="2">
    <location>
        <begin position="357"/>
        <end position="381"/>
    </location>
</feature>
<gene>
    <name evidence="3" type="ORF">THRCLA_10890</name>
</gene>
<feature type="transmembrane region" description="Helical" evidence="2">
    <location>
        <begin position="179"/>
        <end position="207"/>
    </location>
</feature>
<keyword evidence="2" id="KW-0812">Transmembrane</keyword>
<dbReference type="AlphaFoldDB" id="A0A1V9YE62"/>
<feature type="transmembrane region" description="Helical" evidence="2">
    <location>
        <begin position="6"/>
        <end position="27"/>
    </location>
</feature>
<comment type="caution">
    <text evidence="3">The sequence shown here is derived from an EMBL/GenBank/DDBJ whole genome shotgun (WGS) entry which is preliminary data.</text>
</comment>
<sequence length="398" mass="43476">LFYVLLLYSFAIGVCTALDAMCAQAYGRHAVTDIVVLLQTAVLCSTVLCIPMALVCIYAQELLIVLGQPLETAQVTGNMLFYMMFGLPFVFGYEICKRVLQSQNIVLPAVFAGISGNVVNAIVAYLLMFHTSLGYRGAPIAFSLVSATYCIVTSYYVYQQEYIEWHGWKLKEAMANLPEFLSLSLFGWIMFVSEFAGVALTSVLAGALPQSNLAIGSNNIFLGFRQVFFMVYMGLGVASTVRVGNALGANDPNRAQIAAFQTVGLSASWAIFTSIVMASSRYLYPQAYTADVQTLELAAELMLVNAPLQVVFGIWMVMLGVFRGSAKPHTGAILNSLFILLLGVPLGWYLARNQALGIIGLWLGASIGYLICATYGIYWLFKADWKSMAMIAQEKHIA</sequence>
<feature type="transmembrane region" description="Helical" evidence="2">
    <location>
        <begin position="105"/>
        <end position="128"/>
    </location>
</feature>
<evidence type="ECO:0000313" key="4">
    <source>
        <dbReference type="Proteomes" id="UP000243217"/>
    </source>
</evidence>
<keyword evidence="2" id="KW-0472">Membrane</keyword>
<name>A0A1V9YE62_9STRA</name>
<proteinExistence type="inferred from homology"/>
<feature type="transmembrane region" description="Helical" evidence="2">
    <location>
        <begin position="333"/>
        <end position="351"/>
    </location>
</feature>
<dbReference type="EMBL" id="JNBS01004173">
    <property type="protein sequence ID" value="OQR83989.1"/>
    <property type="molecule type" value="Genomic_DNA"/>
</dbReference>
<dbReference type="GO" id="GO:0015297">
    <property type="term" value="F:antiporter activity"/>
    <property type="evidence" value="ECO:0007669"/>
    <property type="project" value="InterPro"/>
</dbReference>
<dbReference type="InterPro" id="IPR002528">
    <property type="entry name" value="MATE_fam"/>
</dbReference>
<dbReference type="PANTHER" id="PTHR11206">
    <property type="entry name" value="MULTIDRUG RESISTANCE PROTEIN"/>
    <property type="match status" value="1"/>
</dbReference>
<feature type="non-terminal residue" evidence="3">
    <location>
        <position position="1"/>
    </location>
</feature>
<feature type="transmembrane region" description="Helical" evidence="2">
    <location>
        <begin position="297"/>
        <end position="321"/>
    </location>
</feature>
<reference evidence="3 4" key="1">
    <citation type="journal article" date="2014" name="Genome Biol. Evol.">
        <title>The secreted proteins of Achlya hypogyna and Thraustotheca clavata identify the ancestral oomycete secretome and reveal gene acquisitions by horizontal gene transfer.</title>
        <authorList>
            <person name="Misner I."/>
            <person name="Blouin N."/>
            <person name="Leonard G."/>
            <person name="Richards T.A."/>
            <person name="Lane C.E."/>
        </authorList>
    </citation>
    <scope>NUCLEOTIDE SEQUENCE [LARGE SCALE GENOMIC DNA]</scope>
    <source>
        <strain evidence="3 4">ATCC 34112</strain>
    </source>
</reference>
<dbReference type="STRING" id="74557.A0A1V9YE62"/>
<feature type="transmembrane region" description="Helical" evidence="2">
    <location>
        <begin position="227"/>
        <end position="245"/>
    </location>
</feature>
<dbReference type="Proteomes" id="UP000243217">
    <property type="component" value="Unassembled WGS sequence"/>
</dbReference>
<comment type="similarity">
    <text evidence="1">Belongs to the multi antimicrobial extrusion (MATE) (TC 2.A.66.1) family.</text>
</comment>
<dbReference type="Pfam" id="PF01554">
    <property type="entry name" value="MatE"/>
    <property type="match status" value="2"/>
</dbReference>
<feature type="transmembrane region" description="Helical" evidence="2">
    <location>
        <begin position="34"/>
        <end position="60"/>
    </location>
</feature>
<keyword evidence="4" id="KW-1185">Reference proteome</keyword>
<dbReference type="NCBIfam" id="TIGR00797">
    <property type="entry name" value="matE"/>
    <property type="match status" value="1"/>
</dbReference>
<protein>
    <submittedName>
        <fullName evidence="3">Multidrug/Oligosaccharidyl-lipid/Polysaccharide (MOP) Flippase Superfamily</fullName>
    </submittedName>
</protein>
<evidence type="ECO:0000313" key="3">
    <source>
        <dbReference type="EMBL" id="OQR83989.1"/>
    </source>
</evidence>
<organism evidence="3 4">
    <name type="scientific">Thraustotheca clavata</name>
    <dbReference type="NCBI Taxonomy" id="74557"/>
    <lineage>
        <taxon>Eukaryota</taxon>
        <taxon>Sar</taxon>
        <taxon>Stramenopiles</taxon>
        <taxon>Oomycota</taxon>
        <taxon>Saprolegniomycetes</taxon>
        <taxon>Saprolegniales</taxon>
        <taxon>Achlyaceae</taxon>
        <taxon>Thraustotheca</taxon>
    </lineage>
</organism>
<evidence type="ECO:0000256" key="1">
    <source>
        <dbReference type="ARBA" id="ARBA00010199"/>
    </source>
</evidence>
<feature type="transmembrane region" description="Helical" evidence="2">
    <location>
        <begin position="257"/>
        <end position="277"/>
    </location>
</feature>
<evidence type="ECO:0000256" key="2">
    <source>
        <dbReference type="SAM" id="Phobius"/>
    </source>
</evidence>
<dbReference type="OrthoDB" id="2126698at2759"/>
<dbReference type="GO" id="GO:0016020">
    <property type="term" value="C:membrane"/>
    <property type="evidence" value="ECO:0007669"/>
    <property type="project" value="InterPro"/>
</dbReference>
<accession>A0A1V9YE62</accession>
<feature type="transmembrane region" description="Helical" evidence="2">
    <location>
        <begin position="140"/>
        <end position="158"/>
    </location>
</feature>